<evidence type="ECO:0000313" key="7">
    <source>
        <dbReference type="EMBL" id="SFB00556.1"/>
    </source>
</evidence>
<dbReference type="CDD" id="cd09994">
    <property type="entry name" value="HDAC_AcuC_like"/>
    <property type="match status" value="1"/>
</dbReference>
<evidence type="ECO:0000259" key="6">
    <source>
        <dbReference type="Pfam" id="PF00850"/>
    </source>
</evidence>
<dbReference type="STRING" id="988821.SAMN05421867_10568"/>
<dbReference type="GO" id="GO:0004407">
    <property type="term" value="F:histone deacetylase activity"/>
    <property type="evidence" value="ECO:0007669"/>
    <property type="project" value="TreeGrafter"/>
</dbReference>
<dbReference type="GO" id="GO:0040029">
    <property type="term" value="P:epigenetic regulation of gene expression"/>
    <property type="evidence" value="ECO:0007669"/>
    <property type="project" value="TreeGrafter"/>
</dbReference>
<sequence length="410" mass="43195">MRGCHGVPMQHGGGDAHPGPPVRVVWSEEMLRYDFGHGHPMTSERLELTVRLAAELGLLDGPGVELVGAGRASDAQLETVHEAAYVAAVHRADADGTPDVLRGLGTQDTPVFAGMHEASARAVAGTVESAEAVWTGRASHAVNVTGGLHHAMPGGASGFCVYNDVAVGIRRLLELGAERVAYVDVDAHHGDGVQEVFWDDPRVLTVSLHETGQALFPGTGHARETGGPHADGTAVNVALPSRTGDAGWLRAFDAVVPAVLREFDPQVLVTQHGCDAHRLDPLTSLRMSVEGLLAATTRLHDLAHDLCGGRWVALGGGGYAVIDAVPRVWAHLVGVAVHRPVDPATPVPAAWQAMVEDRFGRSGPARMGDGTTPDPVPWSRGYDPADDVDRAVRATRAAVFPAWGLDPELD</sequence>
<evidence type="ECO:0000256" key="3">
    <source>
        <dbReference type="ARBA" id="ARBA00020218"/>
    </source>
</evidence>
<gene>
    <name evidence="7" type="ORF">SAMN05421867_10568</name>
</gene>
<name>A0A1I0XJE8_9CELL</name>
<dbReference type="InterPro" id="IPR000286">
    <property type="entry name" value="HDACs"/>
</dbReference>
<feature type="domain" description="Histone deacetylase" evidence="6">
    <location>
        <begin position="39"/>
        <end position="334"/>
    </location>
</feature>
<dbReference type="PANTHER" id="PTHR10625:SF10">
    <property type="entry name" value="HISTONE DEACETYLASE HDAC1"/>
    <property type="match status" value="1"/>
</dbReference>
<keyword evidence="8" id="KW-1185">Reference proteome</keyword>
<comment type="pathway">
    <text evidence="1">Ketone degradation; acetoin degradation.</text>
</comment>
<evidence type="ECO:0000256" key="4">
    <source>
        <dbReference type="ARBA" id="ARBA00022627"/>
    </source>
</evidence>
<dbReference type="InterPro" id="IPR037138">
    <property type="entry name" value="His_deacetylse_dom_sf"/>
</dbReference>
<feature type="region of interest" description="Disordered" evidence="5">
    <location>
        <begin position="1"/>
        <end position="20"/>
    </location>
</feature>
<accession>A0A1I0XJE8</accession>
<evidence type="ECO:0000256" key="5">
    <source>
        <dbReference type="SAM" id="MobiDB-lite"/>
    </source>
</evidence>
<dbReference type="UniPathway" id="UPA00040"/>
<dbReference type="PRINTS" id="PR01270">
    <property type="entry name" value="HDASUPER"/>
</dbReference>
<dbReference type="Pfam" id="PF00850">
    <property type="entry name" value="Hist_deacetyl"/>
    <property type="match status" value="1"/>
</dbReference>
<evidence type="ECO:0000256" key="2">
    <source>
        <dbReference type="ARBA" id="ARBA00005947"/>
    </source>
</evidence>
<protein>
    <recommendedName>
        <fullName evidence="3">Acetoin utilization protein AcuC</fullName>
    </recommendedName>
</protein>
<dbReference type="SUPFAM" id="SSF52768">
    <property type="entry name" value="Arginase/deacetylase"/>
    <property type="match status" value="1"/>
</dbReference>
<comment type="similarity">
    <text evidence="2">Belongs to the histone deacetylase family.</text>
</comment>
<dbReference type="PANTHER" id="PTHR10625">
    <property type="entry name" value="HISTONE DEACETYLASE HDAC1-RELATED"/>
    <property type="match status" value="1"/>
</dbReference>
<dbReference type="EMBL" id="FOKA01000005">
    <property type="protein sequence ID" value="SFB00556.1"/>
    <property type="molecule type" value="Genomic_DNA"/>
</dbReference>
<evidence type="ECO:0000313" key="8">
    <source>
        <dbReference type="Proteomes" id="UP000199012"/>
    </source>
</evidence>
<dbReference type="AlphaFoldDB" id="A0A1I0XJE8"/>
<dbReference type="InterPro" id="IPR003085">
    <property type="entry name" value="AcuC"/>
</dbReference>
<dbReference type="Proteomes" id="UP000199012">
    <property type="component" value="Unassembled WGS sequence"/>
</dbReference>
<dbReference type="GO" id="GO:0045150">
    <property type="term" value="P:acetoin catabolic process"/>
    <property type="evidence" value="ECO:0007669"/>
    <property type="project" value="UniProtKB-UniPathway"/>
</dbReference>
<evidence type="ECO:0000256" key="1">
    <source>
        <dbReference type="ARBA" id="ARBA00005101"/>
    </source>
</evidence>
<dbReference type="InterPro" id="IPR023801">
    <property type="entry name" value="His_deacetylse_dom"/>
</dbReference>
<dbReference type="InterPro" id="IPR023696">
    <property type="entry name" value="Ureohydrolase_dom_sf"/>
</dbReference>
<proteinExistence type="inferred from homology"/>
<reference evidence="7 8" key="1">
    <citation type="submission" date="2016-10" db="EMBL/GenBank/DDBJ databases">
        <authorList>
            <person name="de Groot N.N."/>
        </authorList>
    </citation>
    <scope>NUCLEOTIDE SEQUENCE [LARGE SCALE GENOMIC DNA]</scope>
    <source>
        <strain evidence="7 8">CGMCC 4.6945</strain>
    </source>
</reference>
<dbReference type="PRINTS" id="PR01272">
    <property type="entry name" value="ACUCPROTEIN"/>
</dbReference>
<dbReference type="Gene3D" id="3.40.800.20">
    <property type="entry name" value="Histone deacetylase domain"/>
    <property type="match status" value="1"/>
</dbReference>
<keyword evidence="4" id="KW-0006">Acetoin catabolism</keyword>
<organism evidence="7 8">
    <name type="scientific">Cellulomonas marina</name>
    <dbReference type="NCBI Taxonomy" id="988821"/>
    <lineage>
        <taxon>Bacteria</taxon>
        <taxon>Bacillati</taxon>
        <taxon>Actinomycetota</taxon>
        <taxon>Actinomycetes</taxon>
        <taxon>Micrococcales</taxon>
        <taxon>Cellulomonadaceae</taxon>
        <taxon>Cellulomonas</taxon>
    </lineage>
</organism>